<keyword evidence="4" id="KW-1185">Reference proteome</keyword>
<dbReference type="InterPro" id="IPR027417">
    <property type="entry name" value="P-loop_NTPase"/>
</dbReference>
<organism evidence="3 5">
    <name type="scientific">Flavobacterium circumlabens</name>
    <dbReference type="NCBI Taxonomy" id="2133765"/>
    <lineage>
        <taxon>Bacteria</taxon>
        <taxon>Pseudomonadati</taxon>
        <taxon>Bacteroidota</taxon>
        <taxon>Flavobacteriia</taxon>
        <taxon>Flavobacteriales</taxon>
        <taxon>Flavobacteriaceae</taxon>
        <taxon>Flavobacterium</taxon>
    </lineage>
</organism>
<evidence type="ECO:0000313" key="2">
    <source>
        <dbReference type="EMBL" id="TCN50530.1"/>
    </source>
</evidence>
<reference evidence="3 5" key="2">
    <citation type="journal article" date="2018" name="Syst. Appl. Microbiol.">
        <title>Flavobacterium circumlabens sp. nov. and Flavobacterium cupreum sp. nov., two psychrotrophic species isolated from Antarctic environmental samples.</title>
        <authorList>
            <person name="Kralova S."/>
            <person name="Busse H.J."/>
            <person name="Svec P."/>
            <person name="Maslanova I."/>
            <person name="Stankova E."/>
            <person name="Bartak M."/>
            <person name="Sedlacek I."/>
        </authorList>
    </citation>
    <scope>NUCLEOTIDE SEQUENCE [LARGE SCALE GENOMIC DNA]</scope>
    <source>
        <strain evidence="3 5">CCM 8828</strain>
    </source>
</reference>
<dbReference type="Proteomes" id="UP000295270">
    <property type="component" value="Unassembled WGS sequence"/>
</dbReference>
<gene>
    <name evidence="3" type="ORF">D0809_23595</name>
    <name evidence="2" type="ORF">EV142_1157</name>
</gene>
<dbReference type="Proteomes" id="UP000298340">
    <property type="component" value="Unassembled WGS sequence"/>
</dbReference>
<dbReference type="InterPro" id="IPR011646">
    <property type="entry name" value="KAP_P-loop"/>
</dbReference>
<dbReference type="RefSeq" id="WP_132038278.1">
    <property type="nucleotide sequence ID" value="NZ_QWDN01000014.1"/>
</dbReference>
<name>A0A4Y7U7M1_9FLAO</name>
<evidence type="ECO:0000313" key="4">
    <source>
        <dbReference type="Proteomes" id="UP000295270"/>
    </source>
</evidence>
<dbReference type="OrthoDB" id="88903at2"/>
<dbReference type="SUPFAM" id="SSF52540">
    <property type="entry name" value="P-loop containing nucleoside triphosphate hydrolases"/>
    <property type="match status" value="1"/>
</dbReference>
<dbReference type="AlphaFoldDB" id="A0A4Y7U7M1"/>
<protein>
    <recommendedName>
        <fullName evidence="1">KAP NTPase domain-containing protein</fullName>
    </recommendedName>
</protein>
<proteinExistence type="predicted"/>
<feature type="domain" description="KAP NTPase" evidence="1">
    <location>
        <begin position="58"/>
        <end position="258"/>
    </location>
</feature>
<evidence type="ECO:0000259" key="1">
    <source>
        <dbReference type="Pfam" id="PF07693"/>
    </source>
</evidence>
<dbReference type="Pfam" id="PF07693">
    <property type="entry name" value="KAP_NTPase"/>
    <property type="match status" value="1"/>
</dbReference>
<evidence type="ECO:0000313" key="5">
    <source>
        <dbReference type="Proteomes" id="UP000298340"/>
    </source>
</evidence>
<reference evidence="2" key="3">
    <citation type="submission" date="2019-03" db="EMBL/GenBank/DDBJ databases">
        <authorList>
            <person name="Whitman W."/>
            <person name="Huntemann M."/>
            <person name="Clum A."/>
            <person name="Pillay M."/>
            <person name="Palaniappan K."/>
            <person name="Varghese N."/>
            <person name="Mikhailova N."/>
            <person name="Stamatis D."/>
            <person name="Reddy T."/>
            <person name="Daum C."/>
            <person name="Shapiro N."/>
            <person name="Ivanova N."/>
            <person name="Kyrpides N."/>
            <person name="Woyke T."/>
        </authorList>
    </citation>
    <scope>NUCLEOTIDE SEQUENCE</scope>
    <source>
        <strain evidence="2">P5626</strain>
    </source>
</reference>
<sequence>MNEEQVKIVEQYLKIESNYAMIISGKYGTGKTHFYKNELVPMISNLQLPKKEGKVYDPIHISLFGYSSLEEIQTAILAELYPLLKDKKVKLGVGVVKALIKGFIKIKSLGTVDVNLSDYQDDLKTEAIDWIKFDELVICFDDIDRKSPNLDIQEVLGFINSLVENQGAKIIIIANEEELLNDEKYSSKLKEKVIGVTVHYTPPTPEVFRQIIKEKYETTESVYFRFLNSNDEKIIKVLQANNNNFRNLVFFLEHFKVIFKPLEILFDFDSDFSVLKDKKQQAVLDFTLAITMEYKLGHLNSTNIEDLQNLRTGISIVSLENLLSNHSNTSEVETKDKTYMEIFDKKYFHNIKYCYFGSITDYITGKKAFDQLELKSELQKYFVVENGVVAEYERVLQDLGYMGCLNLSNKEYRNLTFEMLKHADQGKYQLKDYSTVFHYASRFNNRLHFDLLKLTNRIKKGIDKGLKHYIFTPNLDFHLSIDESTEYKDEIKEIINYVLKTNNYINDNNKKTKFRELEVLFFEDFNLFITKTSDTNEEIRYMSFFQKFNVKQFYKNIKNLSNEEIWKLAHYFKRRYSTHMYGEILNEKDFITELLNLLSLPSKKREKDNLQNLSLNYLSKSLTGCVINFGNAVQ</sequence>
<accession>A0A4Y7U7M1</accession>
<comment type="caution">
    <text evidence="3">The sequence shown here is derived from an EMBL/GenBank/DDBJ whole genome shotgun (WGS) entry which is preliminary data.</text>
</comment>
<dbReference type="Gene3D" id="3.40.50.300">
    <property type="entry name" value="P-loop containing nucleotide triphosphate hydrolases"/>
    <property type="match status" value="1"/>
</dbReference>
<evidence type="ECO:0000313" key="3">
    <source>
        <dbReference type="EMBL" id="TEB41782.1"/>
    </source>
</evidence>
<dbReference type="EMBL" id="QWDN01000014">
    <property type="protein sequence ID" value="TEB41782.1"/>
    <property type="molecule type" value="Genomic_DNA"/>
</dbReference>
<reference evidence="2 4" key="1">
    <citation type="journal article" date="2015" name="Stand. Genomic Sci.">
        <title>Genomic Encyclopedia of Bacterial and Archaeal Type Strains, Phase III: the genomes of soil and plant-associated and newly described type strains.</title>
        <authorList>
            <person name="Whitman W.B."/>
            <person name="Woyke T."/>
            <person name="Klenk H.P."/>
            <person name="Zhou Y."/>
            <person name="Lilburn T.G."/>
            <person name="Beck B.J."/>
            <person name="De Vos P."/>
            <person name="Vandamme P."/>
            <person name="Eisen J.A."/>
            <person name="Garrity G."/>
            <person name="Hugenholtz P."/>
            <person name="Kyrpides N.C."/>
        </authorList>
    </citation>
    <scope>NUCLEOTIDE SEQUENCE [LARGE SCALE GENOMIC DNA]</scope>
    <source>
        <strain evidence="2 4">P5626</strain>
    </source>
</reference>
<dbReference type="EMBL" id="SLWA01000015">
    <property type="protein sequence ID" value="TCN50530.1"/>
    <property type="molecule type" value="Genomic_DNA"/>
</dbReference>